<organism evidence="5 6">
    <name type="scientific">Nocardia acididurans</name>
    <dbReference type="NCBI Taxonomy" id="2802282"/>
    <lineage>
        <taxon>Bacteria</taxon>
        <taxon>Bacillati</taxon>
        <taxon>Actinomycetota</taxon>
        <taxon>Actinomycetes</taxon>
        <taxon>Mycobacteriales</taxon>
        <taxon>Nocardiaceae</taxon>
        <taxon>Nocardia</taxon>
    </lineage>
</organism>
<dbReference type="InterPro" id="IPR002347">
    <property type="entry name" value="SDR_fam"/>
</dbReference>
<dbReference type="EMBL" id="JAERRJ010000010">
    <property type="protein sequence ID" value="MBL1077737.1"/>
    <property type="molecule type" value="Genomic_DNA"/>
</dbReference>
<dbReference type="Pfam" id="PF00106">
    <property type="entry name" value="adh_short"/>
    <property type="match status" value="1"/>
</dbReference>
<evidence type="ECO:0000256" key="2">
    <source>
        <dbReference type="ARBA" id="ARBA00022857"/>
    </source>
</evidence>
<evidence type="ECO:0000256" key="3">
    <source>
        <dbReference type="ARBA" id="ARBA00023002"/>
    </source>
</evidence>
<dbReference type="PRINTS" id="PR00081">
    <property type="entry name" value="GDHRDH"/>
</dbReference>
<dbReference type="PANTHER" id="PTHR43490:SF99">
    <property type="entry name" value="SHORT-CHAIN DEHYDROGENASE_REDUCTASE"/>
    <property type="match status" value="1"/>
</dbReference>
<dbReference type="PRINTS" id="PR00080">
    <property type="entry name" value="SDRFAMILY"/>
</dbReference>
<accession>A0ABS1MAV8</accession>
<dbReference type="InterPro" id="IPR045313">
    <property type="entry name" value="CBR1-like"/>
</dbReference>
<dbReference type="Proteomes" id="UP000602198">
    <property type="component" value="Unassembled WGS sequence"/>
</dbReference>
<evidence type="ECO:0000256" key="4">
    <source>
        <dbReference type="RuleBase" id="RU000363"/>
    </source>
</evidence>
<dbReference type="CDD" id="cd05324">
    <property type="entry name" value="carb_red_PTCR-like_SDR_c"/>
    <property type="match status" value="1"/>
</dbReference>
<name>A0ABS1MAV8_9NOCA</name>
<evidence type="ECO:0000256" key="1">
    <source>
        <dbReference type="ARBA" id="ARBA00006484"/>
    </source>
</evidence>
<keyword evidence="2" id="KW-0521">NADP</keyword>
<keyword evidence="3" id="KW-0560">Oxidoreductase</keyword>
<evidence type="ECO:0000313" key="5">
    <source>
        <dbReference type="EMBL" id="MBL1077737.1"/>
    </source>
</evidence>
<reference evidence="5 6" key="1">
    <citation type="submission" date="2021-01" db="EMBL/GenBank/DDBJ databases">
        <title>WGS of actinomycetes isolated from Thailand.</title>
        <authorList>
            <person name="Thawai C."/>
        </authorList>
    </citation>
    <scope>NUCLEOTIDE SEQUENCE [LARGE SCALE GENOMIC DNA]</scope>
    <source>
        <strain evidence="5 6">LPG 2</strain>
    </source>
</reference>
<protein>
    <submittedName>
        <fullName evidence="5">SDR family oxidoreductase</fullName>
    </submittedName>
</protein>
<comment type="caution">
    <text evidence="5">The sequence shown here is derived from an EMBL/GenBank/DDBJ whole genome shotgun (WGS) entry which is preliminary data.</text>
</comment>
<sequence>MTTTALITGANKGIGFETARLLAARGITVLVGARDPKLGQAAAEKLHAEGAQAHFVRLDVTDRETIDHAAAWIGEEFGSLDILVNNAAIAGGDEGDWKPSTTSVASLRKVFETNVFGVIAVTNAVLPLLRRAEAARIVNVSSEVGSLAGMMDRNGPMWPMTGIPYPSSKTALNMVTVMYAKELWDTGIKVNAANPGYCATDLNGNSGFRAAEQGAEPTVHLATLPADGPSGQLWGYLWGQDAYGPLSW</sequence>
<keyword evidence="6" id="KW-1185">Reference proteome</keyword>
<evidence type="ECO:0000313" key="6">
    <source>
        <dbReference type="Proteomes" id="UP000602198"/>
    </source>
</evidence>
<gene>
    <name evidence="5" type="ORF">JK358_25375</name>
</gene>
<dbReference type="SUPFAM" id="SSF51735">
    <property type="entry name" value="NAD(P)-binding Rossmann-fold domains"/>
    <property type="match status" value="1"/>
</dbReference>
<comment type="similarity">
    <text evidence="1 4">Belongs to the short-chain dehydrogenases/reductases (SDR) family.</text>
</comment>
<dbReference type="Gene3D" id="3.40.50.720">
    <property type="entry name" value="NAD(P)-binding Rossmann-like Domain"/>
    <property type="match status" value="1"/>
</dbReference>
<dbReference type="RefSeq" id="WP_201951636.1">
    <property type="nucleotide sequence ID" value="NZ_JAERRJ010000010.1"/>
</dbReference>
<dbReference type="PROSITE" id="PS00061">
    <property type="entry name" value="ADH_SHORT"/>
    <property type="match status" value="1"/>
</dbReference>
<dbReference type="PANTHER" id="PTHR43490">
    <property type="entry name" value="(+)-NEOMENTHOL DEHYDROGENASE"/>
    <property type="match status" value="1"/>
</dbReference>
<dbReference type="InterPro" id="IPR020904">
    <property type="entry name" value="Sc_DH/Rdtase_CS"/>
</dbReference>
<dbReference type="InterPro" id="IPR036291">
    <property type="entry name" value="NAD(P)-bd_dom_sf"/>
</dbReference>
<proteinExistence type="inferred from homology"/>